<organism evidence="1 2">
    <name type="scientific">Lentibacillus populi</name>
    <dbReference type="NCBI Taxonomy" id="1827502"/>
    <lineage>
        <taxon>Bacteria</taxon>
        <taxon>Bacillati</taxon>
        <taxon>Bacillota</taxon>
        <taxon>Bacilli</taxon>
        <taxon>Bacillales</taxon>
        <taxon>Bacillaceae</taxon>
        <taxon>Lentibacillus</taxon>
    </lineage>
</organism>
<name>A0A9W5TX43_9BACI</name>
<reference evidence="1" key="1">
    <citation type="journal article" date="2014" name="Int. J. Syst. Evol. Microbiol.">
        <title>Complete genome sequence of Corynebacterium casei LMG S-19264T (=DSM 44701T), isolated from a smear-ripened cheese.</title>
        <authorList>
            <consortium name="US DOE Joint Genome Institute (JGI-PGF)"/>
            <person name="Walter F."/>
            <person name="Albersmeier A."/>
            <person name="Kalinowski J."/>
            <person name="Ruckert C."/>
        </authorList>
    </citation>
    <scope>NUCLEOTIDE SEQUENCE</scope>
    <source>
        <strain evidence="1">CGMCC 1.15454</strain>
    </source>
</reference>
<keyword evidence="2" id="KW-1185">Reference proteome</keyword>
<dbReference type="Proteomes" id="UP000621492">
    <property type="component" value="Unassembled WGS sequence"/>
</dbReference>
<dbReference type="Gene3D" id="3.40.50.720">
    <property type="entry name" value="NAD(P)-binding Rossmann-like Domain"/>
    <property type="match status" value="1"/>
</dbReference>
<dbReference type="EMBL" id="BMJD01000010">
    <property type="protein sequence ID" value="GGB39946.1"/>
    <property type="molecule type" value="Genomic_DNA"/>
</dbReference>
<sequence>MSFLVTNCFDWIGFHIINYLVENGYQVDGFDNTATNKKENLAMMVGRNDLFSLLQDKKECRERYTAIIINGSNGHALDLKADKMVKLCRDEARKEGDAQLTTVMLPLLFGEWMPMNEKGMYAQNRFVPFDSDVFLNDAIYIEDFVLCLMQIIQSNHLPSFIELRSVKDNRKLDKNSKRFIFLRDIRPIEKNVKKVQDHYNRFKTIY</sequence>
<protein>
    <recommendedName>
        <fullName evidence="3">NAD(P)-binding domain-containing protein</fullName>
    </recommendedName>
</protein>
<comment type="caution">
    <text evidence="1">The sequence shown here is derived from an EMBL/GenBank/DDBJ whole genome shotgun (WGS) entry which is preliminary data.</text>
</comment>
<evidence type="ECO:0000313" key="2">
    <source>
        <dbReference type="Proteomes" id="UP000621492"/>
    </source>
</evidence>
<reference evidence="1" key="2">
    <citation type="submission" date="2020-09" db="EMBL/GenBank/DDBJ databases">
        <authorList>
            <person name="Sun Q."/>
            <person name="Zhou Y."/>
        </authorList>
    </citation>
    <scope>NUCLEOTIDE SEQUENCE</scope>
    <source>
        <strain evidence="1">CGMCC 1.15454</strain>
    </source>
</reference>
<dbReference type="RefSeq" id="WP_088049741.1">
    <property type="nucleotide sequence ID" value="NZ_BMJD01000010.1"/>
</dbReference>
<proteinExistence type="predicted"/>
<evidence type="ECO:0008006" key="3">
    <source>
        <dbReference type="Google" id="ProtNLM"/>
    </source>
</evidence>
<evidence type="ECO:0000313" key="1">
    <source>
        <dbReference type="EMBL" id="GGB39946.1"/>
    </source>
</evidence>
<dbReference type="AlphaFoldDB" id="A0A9W5TX43"/>
<accession>A0A9W5TX43</accession>
<gene>
    <name evidence="1" type="ORF">GCM10011409_16850</name>
</gene>